<gene>
    <name evidence="1" type="ORF">E2C01_053980</name>
</gene>
<comment type="caution">
    <text evidence="1">The sequence shown here is derived from an EMBL/GenBank/DDBJ whole genome shotgun (WGS) entry which is preliminary data.</text>
</comment>
<dbReference type="Proteomes" id="UP000324222">
    <property type="component" value="Unassembled WGS sequence"/>
</dbReference>
<reference evidence="1 2" key="1">
    <citation type="submission" date="2019-05" db="EMBL/GenBank/DDBJ databases">
        <title>Another draft genome of Portunus trituberculatus and its Hox gene families provides insights of decapod evolution.</title>
        <authorList>
            <person name="Jeong J.-H."/>
            <person name="Song I."/>
            <person name="Kim S."/>
            <person name="Choi T."/>
            <person name="Kim D."/>
            <person name="Ryu S."/>
            <person name="Kim W."/>
        </authorList>
    </citation>
    <scope>NUCLEOTIDE SEQUENCE [LARGE SCALE GENOMIC DNA]</scope>
    <source>
        <tissue evidence="1">Muscle</tissue>
    </source>
</reference>
<accession>A0A5B7GRX8</accession>
<dbReference type="EMBL" id="VSRR010017016">
    <property type="protein sequence ID" value="MPC59947.1"/>
    <property type="molecule type" value="Genomic_DNA"/>
</dbReference>
<name>A0A5B7GRX8_PORTR</name>
<proteinExistence type="predicted"/>
<sequence length="80" mass="9039">MLREQSVSEYWLFTFTPTAPTVRMQLPGVVTRSQFHLIISGASTFSTSTSQNPVVQIITIFLSDFAVSYFSPHVLYIPPR</sequence>
<protein>
    <submittedName>
        <fullName evidence="1">Uncharacterized protein</fullName>
    </submittedName>
</protein>
<evidence type="ECO:0000313" key="2">
    <source>
        <dbReference type="Proteomes" id="UP000324222"/>
    </source>
</evidence>
<evidence type="ECO:0000313" key="1">
    <source>
        <dbReference type="EMBL" id="MPC59947.1"/>
    </source>
</evidence>
<keyword evidence="2" id="KW-1185">Reference proteome</keyword>
<dbReference type="AlphaFoldDB" id="A0A5B7GRX8"/>
<organism evidence="1 2">
    <name type="scientific">Portunus trituberculatus</name>
    <name type="common">Swimming crab</name>
    <name type="synonym">Neptunus trituberculatus</name>
    <dbReference type="NCBI Taxonomy" id="210409"/>
    <lineage>
        <taxon>Eukaryota</taxon>
        <taxon>Metazoa</taxon>
        <taxon>Ecdysozoa</taxon>
        <taxon>Arthropoda</taxon>
        <taxon>Crustacea</taxon>
        <taxon>Multicrustacea</taxon>
        <taxon>Malacostraca</taxon>
        <taxon>Eumalacostraca</taxon>
        <taxon>Eucarida</taxon>
        <taxon>Decapoda</taxon>
        <taxon>Pleocyemata</taxon>
        <taxon>Brachyura</taxon>
        <taxon>Eubrachyura</taxon>
        <taxon>Portunoidea</taxon>
        <taxon>Portunidae</taxon>
        <taxon>Portuninae</taxon>
        <taxon>Portunus</taxon>
    </lineage>
</organism>